<gene>
    <name evidence="5" type="ORF">VE01_02676</name>
</gene>
<dbReference type="RefSeq" id="XP_018133057.1">
    <property type="nucleotide sequence ID" value="XM_018272183.2"/>
</dbReference>
<dbReference type="GeneID" id="28836062"/>
<dbReference type="InterPro" id="IPR002328">
    <property type="entry name" value="ADH_Zn_CS"/>
</dbReference>
<dbReference type="GO" id="GO:0008270">
    <property type="term" value="F:zinc ion binding"/>
    <property type="evidence" value="ECO:0007669"/>
    <property type="project" value="InterPro"/>
</dbReference>
<dbReference type="STRING" id="342668.A0A1B8GU06"/>
<dbReference type="SUPFAM" id="SSF51735">
    <property type="entry name" value="NAD(P)-binding Rossmann-fold domains"/>
    <property type="match status" value="1"/>
</dbReference>
<dbReference type="PANTHER" id="PTHR43401:SF2">
    <property type="entry name" value="L-THREONINE 3-DEHYDROGENASE"/>
    <property type="match status" value="1"/>
</dbReference>
<evidence type="ECO:0000259" key="4">
    <source>
        <dbReference type="Pfam" id="PF08240"/>
    </source>
</evidence>
<evidence type="ECO:0000313" key="6">
    <source>
        <dbReference type="Proteomes" id="UP000091956"/>
    </source>
</evidence>
<reference evidence="6" key="2">
    <citation type="journal article" date="2018" name="Nat. Commun.">
        <title>Extreme sensitivity to ultraviolet light in the fungal pathogen causing white-nose syndrome of bats.</title>
        <authorList>
            <person name="Palmer J.M."/>
            <person name="Drees K.P."/>
            <person name="Foster J.T."/>
            <person name="Lindner D.L."/>
        </authorList>
    </citation>
    <scope>NUCLEOTIDE SEQUENCE [LARGE SCALE GENOMIC DNA]</scope>
    <source>
        <strain evidence="6">UAMH 10579</strain>
    </source>
</reference>
<dbReference type="AlphaFoldDB" id="A0A1B8GU06"/>
<feature type="domain" description="Alcohol dehydrogenase-like N-terminal" evidence="4">
    <location>
        <begin position="34"/>
        <end position="151"/>
    </location>
</feature>
<dbReference type="InterPro" id="IPR011032">
    <property type="entry name" value="GroES-like_sf"/>
</dbReference>
<dbReference type="Pfam" id="PF08240">
    <property type="entry name" value="ADH_N"/>
    <property type="match status" value="1"/>
</dbReference>
<dbReference type="PROSITE" id="PS00059">
    <property type="entry name" value="ADH_ZINC"/>
    <property type="match status" value="1"/>
</dbReference>
<proteinExistence type="predicted"/>
<sequence>MLSTTELPKAMLAARAHEGSTEVHLDTIPVPEIGPVDVLIKVAAAGLNLGIFANVETQRYKHTPTVLGHEVAGTIVAIGEDVSSASLGDRVRLHPNLSCRQCKFCVSDREQMCPDAAMMGFLGFGKGKQPLFEKYHNGGLAEYVKAPYWLIDTIPENVSFDVAAKVQDLACAVRALKCADLQPRSTVIVTAATGSMGVATLKLAEFFPIDRLILVARSAERLKDVQRLSKVPTEVIALDELGDWPITNSLVRRLREIAPAGADAIIDYMPTSIGTDIWQVMGGLGYGGYLVHMGGNGTSLPLPVVALMVHCWKIVGTRGNTRSDTKFVLDKLSDGTLNVDELVSHRFALSDLKQVVLSVTHRSPPMWMGVVHP</sequence>
<evidence type="ECO:0000313" key="5">
    <source>
        <dbReference type="EMBL" id="OBT99324.1"/>
    </source>
</evidence>
<dbReference type="EMBL" id="KV460213">
    <property type="protein sequence ID" value="OBT99324.1"/>
    <property type="molecule type" value="Genomic_DNA"/>
</dbReference>
<evidence type="ECO:0000256" key="2">
    <source>
        <dbReference type="ARBA" id="ARBA00022833"/>
    </source>
</evidence>
<evidence type="ECO:0000256" key="1">
    <source>
        <dbReference type="ARBA" id="ARBA00022723"/>
    </source>
</evidence>
<reference evidence="5 6" key="1">
    <citation type="submission" date="2016-03" db="EMBL/GenBank/DDBJ databases">
        <title>Comparative genomics of Pseudogymnoascus destructans, the fungus causing white-nose syndrome of bats.</title>
        <authorList>
            <person name="Palmer J.M."/>
            <person name="Drees K.P."/>
            <person name="Foster J.T."/>
            <person name="Lindner D.L."/>
        </authorList>
    </citation>
    <scope>NUCLEOTIDE SEQUENCE [LARGE SCALE GENOMIC DNA]</scope>
    <source>
        <strain evidence="5 6">UAMH 10579</strain>
    </source>
</reference>
<dbReference type="GO" id="GO:0016491">
    <property type="term" value="F:oxidoreductase activity"/>
    <property type="evidence" value="ECO:0007669"/>
    <property type="project" value="UniProtKB-KW"/>
</dbReference>
<dbReference type="InterPro" id="IPR050129">
    <property type="entry name" value="Zn_alcohol_dh"/>
</dbReference>
<keyword evidence="3" id="KW-0560">Oxidoreductase</keyword>
<dbReference type="Proteomes" id="UP000091956">
    <property type="component" value="Unassembled WGS sequence"/>
</dbReference>
<evidence type="ECO:0000256" key="3">
    <source>
        <dbReference type="ARBA" id="ARBA00023002"/>
    </source>
</evidence>
<dbReference type="SUPFAM" id="SSF50129">
    <property type="entry name" value="GroES-like"/>
    <property type="match status" value="1"/>
</dbReference>
<protein>
    <recommendedName>
        <fullName evidence="4">Alcohol dehydrogenase-like N-terminal domain-containing protein</fullName>
    </recommendedName>
</protein>
<name>A0A1B8GU06_9PEZI</name>
<accession>A0A1B8GU06</accession>
<keyword evidence="1" id="KW-0479">Metal-binding</keyword>
<keyword evidence="6" id="KW-1185">Reference proteome</keyword>
<dbReference type="InterPro" id="IPR036291">
    <property type="entry name" value="NAD(P)-bd_dom_sf"/>
</dbReference>
<dbReference type="PANTHER" id="PTHR43401">
    <property type="entry name" value="L-THREONINE 3-DEHYDROGENASE"/>
    <property type="match status" value="1"/>
</dbReference>
<organism evidence="5 6">
    <name type="scientific">Pseudogymnoascus verrucosus</name>
    <dbReference type="NCBI Taxonomy" id="342668"/>
    <lineage>
        <taxon>Eukaryota</taxon>
        <taxon>Fungi</taxon>
        <taxon>Dikarya</taxon>
        <taxon>Ascomycota</taxon>
        <taxon>Pezizomycotina</taxon>
        <taxon>Leotiomycetes</taxon>
        <taxon>Thelebolales</taxon>
        <taxon>Thelebolaceae</taxon>
        <taxon>Pseudogymnoascus</taxon>
    </lineage>
</organism>
<dbReference type="Gene3D" id="3.90.180.10">
    <property type="entry name" value="Medium-chain alcohol dehydrogenases, catalytic domain"/>
    <property type="match status" value="1"/>
</dbReference>
<keyword evidence="2" id="KW-0862">Zinc</keyword>
<dbReference type="InterPro" id="IPR013154">
    <property type="entry name" value="ADH-like_N"/>
</dbReference>
<dbReference type="Gene3D" id="3.40.50.720">
    <property type="entry name" value="NAD(P)-binding Rossmann-like Domain"/>
    <property type="match status" value="1"/>
</dbReference>